<dbReference type="Gene3D" id="3.90.25.10">
    <property type="entry name" value="UDP-galactose 4-epimerase, domain 1"/>
    <property type="match status" value="1"/>
</dbReference>
<dbReference type="STRING" id="663321.REG_1523"/>
<dbReference type="AlphaFoldDB" id="E0WTZ3"/>
<dbReference type="SUPFAM" id="SSF51735">
    <property type="entry name" value="NAD(P)-binding Rossmann-fold domains"/>
    <property type="match status" value="1"/>
</dbReference>
<dbReference type="EMBL" id="GL379611">
    <property type="protein sequence ID" value="EFL91521.1"/>
    <property type="molecule type" value="Genomic_DNA"/>
</dbReference>
<gene>
    <name evidence="1" type="ORF">REG_1523</name>
</gene>
<reference evidence="1" key="1">
    <citation type="journal article" date="2009" name="Environ. Microbiol.">
        <title>Dynamics of genome evolution in facultative symbionts of aphids.</title>
        <authorList>
            <person name="Degnan P.H."/>
            <person name="Leonardo T.E."/>
            <person name="Cass B.N."/>
            <person name="Hurwitz B."/>
            <person name="Stern D."/>
            <person name="Gibbs R.A."/>
            <person name="Richards S."/>
            <person name="Moran N.A."/>
        </authorList>
    </citation>
    <scope>NUCLEOTIDE SEQUENCE [LARGE SCALE GENOMIC DNA]</scope>
    <source>
        <strain evidence="1">LSR1</strain>
    </source>
</reference>
<dbReference type="eggNOG" id="COG0451">
    <property type="taxonomic scope" value="Bacteria"/>
</dbReference>
<organism evidence="1 2">
    <name type="scientific">Candidatus Regiella insecticola LSR1</name>
    <dbReference type="NCBI Taxonomy" id="663321"/>
    <lineage>
        <taxon>Bacteria</taxon>
        <taxon>Pseudomonadati</taxon>
        <taxon>Pseudomonadota</taxon>
        <taxon>Gammaproteobacteria</taxon>
        <taxon>Enterobacterales</taxon>
        <taxon>Enterobacteriaceae</taxon>
        <taxon>aphid secondary symbionts</taxon>
        <taxon>Candidatus Regiella</taxon>
    </lineage>
</organism>
<keyword evidence="2" id="KW-1185">Reference proteome</keyword>
<protein>
    <submittedName>
        <fullName evidence="1">Uncharacterized protein</fullName>
    </submittedName>
</protein>
<proteinExistence type="predicted"/>
<dbReference type="Proteomes" id="UP000005726">
    <property type="component" value="Unassembled WGS sequence"/>
</dbReference>
<evidence type="ECO:0000313" key="2">
    <source>
        <dbReference type="Proteomes" id="UP000005726"/>
    </source>
</evidence>
<evidence type="ECO:0000313" key="1">
    <source>
        <dbReference type="EMBL" id="EFL91521.1"/>
    </source>
</evidence>
<accession>E0WTZ3</accession>
<dbReference type="Gene3D" id="3.40.50.720">
    <property type="entry name" value="NAD(P)-binding Rossmann-like Domain"/>
    <property type="match status" value="1"/>
</dbReference>
<sequence length="76" mass="8562">MINICSGKSHSLQEVVERVGKMAGYAIQVKVNPTFVRKNEVRSLLGSAELLRSIIGSWNMPPLHDTLEWMYHSPLP</sequence>
<dbReference type="HOGENOM" id="CLU_2647817_0_0_6"/>
<dbReference type="InterPro" id="IPR036291">
    <property type="entry name" value="NAD(P)-bd_dom_sf"/>
</dbReference>
<name>E0WTZ3_9ENTR</name>